<protein>
    <submittedName>
        <fullName evidence="2">Uncharacterized protein</fullName>
    </submittedName>
</protein>
<dbReference type="PANTHER" id="PTHR37490:SF1">
    <property type="entry name" value="GLYCOSYLTRANSFERASE 2-LIKE DOMAIN-CONTAINING PROTEIN"/>
    <property type="match status" value="1"/>
</dbReference>
<feature type="transmembrane region" description="Helical" evidence="1">
    <location>
        <begin position="169"/>
        <end position="190"/>
    </location>
</feature>
<feature type="transmembrane region" description="Helical" evidence="1">
    <location>
        <begin position="206"/>
        <end position="224"/>
    </location>
</feature>
<sequence>MGLGRQKTDRSPLSLAFDQVQNTRLITWTFAATLSILTSRYLLVELNAHYPIHLHLLQLATAGAITTATYSRQTFAQSSPSIGKEKWQQWLPLAIVAALMATATTFSVQAVLHSQNLPTLTMLAVISPGIEACILVARTQISHVRWQIVQIALIAIGCVGILLGEYRLLVPVLESAIPAVLIAGVARAYYSTTIQNTGITHTSQQLRLLFCGTGFLITGLWALTRQDESWGLFFHAMRFRDVPLLIINCLATAVAMLLGQSILLPLGDPSSANDEPRNDTVGEMLSLLAMTGTIGLWSTLVLRRSYTSWTQFCFFFVAVGVIASRSRLNSNRDRRKIYSVVPSGPTSHYVDSEDNDIVDLAGSNSRNGQKSFFRRINGLAISIVVPAIWIAFMVLNFSDRVHQTLTPAKPILDLEYAPATGTEMVISMYKERVDEVARLISTIKAMPALREASVHIYVKDNGTDLDWIRMGTGANNVTLIPNIGREGETYLYHILHNWNSLAKHTLFLQADVHNPREFYPRIRDYFDPVRTGMLNLGWSGAVCNCNSCGDRYGFEDTTHLLPDLHSRISNDTACDKVLLSYKGQFVASAKRIRGIDKAIYADIREAFVNPNSWAHQEEYLQGRKDSMSAPVFGYTVERIWNLLLQCNDMEVAWKCASLCRKFIKDKTDGISRDKYVWPDKGKDKAYANYASPSTKDVPEDQADDSAPMFATFRGMNIDCKG</sequence>
<evidence type="ECO:0000313" key="3">
    <source>
        <dbReference type="Proteomes" id="UP000244855"/>
    </source>
</evidence>
<keyword evidence="1" id="KW-1133">Transmembrane helix</keyword>
<dbReference type="STRING" id="97972.A0A2V1DHQ1"/>
<keyword evidence="1" id="KW-0812">Transmembrane</keyword>
<gene>
    <name evidence="2" type="ORF">DM02DRAFT_673924</name>
</gene>
<feature type="transmembrane region" description="Helical" evidence="1">
    <location>
        <begin position="376"/>
        <end position="397"/>
    </location>
</feature>
<feature type="transmembrane region" description="Helical" evidence="1">
    <location>
        <begin position="144"/>
        <end position="163"/>
    </location>
</feature>
<keyword evidence="3" id="KW-1185">Reference proteome</keyword>
<feature type="transmembrane region" description="Helical" evidence="1">
    <location>
        <begin position="90"/>
        <end position="111"/>
    </location>
</feature>
<dbReference type="Proteomes" id="UP000244855">
    <property type="component" value="Unassembled WGS sequence"/>
</dbReference>
<evidence type="ECO:0000256" key="1">
    <source>
        <dbReference type="SAM" id="Phobius"/>
    </source>
</evidence>
<proteinExistence type="predicted"/>
<feature type="transmembrane region" description="Helical" evidence="1">
    <location>
        <begin position="244"/>
        <end position="264"/>
    </location>
</feature>
<evidence type="ECO:0000313" key="2">
    <source>
        <dbReference type="EMBL" id="PVH97692.1"/>
    </source>
</evidence>
<name>A0A2V1DHQ1_9PLEO</name>
<accession>A0A2V1DHQ1</accession>
<reference evidence="2 3" key="1">
    <citation type="journal article" date="2018" name="Sci. Rep.">
        <title>Comparative genomics provides insights into the lifestyle and reveals functional heterogeneity of dark septate endophytic fungi.</title>
        <authorList>
            <person name="Knapp D.G."/>
            <person name="Nemeth J.B."/>
            <person name="Barry K."/>
            <person name="Hainaut M."/>
            <person name="Henrissat B."/>
            <person name="Johnson J."/>
            <person name="Kuo A."/>
            <person name="Lim J.H.P."/>
            <person name="Lipzen A."/>
            <person name="Nolan M."/>
            <person name="Ohm R.A."/>
            <person name="Tamas L."/>
            <person name="Grigoriev I.V."/>
            <person name="Spatafora J.W."/>
            <person name="Nagy L.G."/>
            <person name="Kovacs G.M."/>
        </authorList>
    </citation>
    <scope>NUCLEOTIDE SEQUENCE [LARGE SCALE GENOMIC DNA]</scope>
    <source>
        <strain evidence="2 3">DSE2036</strain>
    </source>
</reference>
<dbReference type="PANTHER" id="PTHR37490">
    <property type="entry name" value="EXPRESSED PROTEIN"/>
    <property type="match status" value="1"/>
</dbReference>
<dbReference type="AlphaFoldDB" id="A0A2V1DHQ1"/>
<dbReference type="EMBL" id="KZ805430">
    <property type="protein sequence ID" value="PVH97692.1"/>
    <property type="molecule type" value="Genomic_DNA"/>
</dbReference>
<organism evidence="2 3">
    <name type="scientific">Periconia macrospinosa</name>
    <dbReference type="NCBI Taxonomy" id="97972"/>
    <lineage>
        <taxon>Eukaryota</taxon>
        <taxon>Fungi</taxon>
        <taxon>Dikarya</taxon>
        <taxon>Ascomycota</taxon>
        <taxon>Pezizomycotina</taxon>
        <taxon>Dothideomycetes</taxon>
        <taxon>Pleosporomycetidae</taxon>
        <taxon>Pleosporales</taxon>
        <taxon>Massarineae</taxon>
        <taxon>Periconiaceae</taxon>
        <taxon>Periconia</taxon>
    </lineage>
</organism>
<feature type="transmembrane region" description="Helical" evidence="1">
    <location>
        <begin position="308"/>
        <end position="328"/>
    </location>
</feature>
<dbReference type="OrthoDB" id="28755at2759"/>
<keyword evidence="1" id="KW-0472">Membrane</keyword>